<dbReference type="OrthoDB" id="9799244at2"/>
<keyword evidence="2 5" id="KW-0689">Ribosomal protein</keyword>
<dbReference type="GO" id="GO:0003735">
    <property type="term" value="F:structural constituent of ribosome"/>
    <property type="evidence" value="ECO:0007669"/>
    <property type="project" value="InterPro"/>
</dbReference>
<dbReference type="PANTHER" id="PTHR21109">
    <property type="entry name" value="MITOCHONDRIAL 28S RIBOSOMAL PROTEIN S21"/>
    <property type="match status" value="1"/>
</dbReference>
<reference evidence="7 8" key="1">
    <citation type="submission" date="2016-06" db="EMBL/GenBank/DDBJ databases">
        <title>Complete genome sequence of a deep-branching marine Gamma Proteobacterium Woeseia oceani type strain XK5.</title>
        <authorList>
            <person name="Mu D."/>
            <person name="Du Z."/>
        </authorList>
    </citation>
    <scope>NUCLEOTIDE SEQUENCE [LARGE SCALE GENOMIC DNA]</scope>
    <source>
        <strain evidence="7 8">XK5</strain>
    </source>
</reference>
<evidence type="ECO:0000256" key="2">
    <source>
        <dbReference type="ARBA" id="ARBA00022980"/>
    </source>
</evidence>
<dbReference type="HAMAP" id="MF_00358">
    <property type="entry name" value="Ribosomal_bS21"/>
    <property type="match status" value="1"/>
</dbReference>
<dbReference type="GO" id="GO:0005840">
    <property type="term" value="C:ribosome"/>
    <property type="evidence" value="ECO:0007669"/>
    <property type="project" value="UniProtKB-KW"/>
</dbReference>
<evidence type="ECO:0000313" key="7">
    <source>
        <dbReference type="EMBL" id="ANO53274.1"/>
    </source>
</evidence>
<proteinExistence type="inferred from homology"/>
<dbReference type="GO" id="GO:1990904">
    <property type="term" value="C:ribonucleoprotein complex"/>
    <property type="evidence" value="ECO:0007669"/>
    <property type="project" value="UniProtKB-KW"/>
</dbReference>
<dbReference type="Pfam" id="PF01165">
    <property type="entry name" value="Ribosomal_S21"/>
    <property type="match status" value="1"/>
</dbReference>
<dbReference type="STRING" id="1548547.BA177_14535"/>
<dbReference type="GO" id="GO:0006412">
    <property type="term" value="P:translation"/>
    <property type="evidence" value="ECO:0007669"/>
    <property type="project" value="UniProtKB-UniRule"/>
</dbReference>
<gene>
    <name evidence="5" type="primary">rpsU</name>
    <name evidence="7" type="ORF">BA177_14535</name>
</gene>
<dbReference type="InterPro" id="IPR038380">
    <property type="entry name" value="Ribosomal_bS21_sf"/>
</dbReference>
<dbReference type="PROSITE" id="PS01181">
    <property type="entry name" value="RIBOSOMAL_S21"/>
    <property type="match status" value="1"/>
</dbReference>
<evidence type="ECO:0000256" key="4">
    <source>
        <dbReference type="ARBA" id="ARBA00035135"/>
    </source>
</evidence>
<evidence type="ECO:0000256" key="1">
    <source>
        <dbReference type="ARBA" id="ARBA00006640"/>
    </source>
</evidence>
<dbReference type="NCBIfam" id="TIGR00030">
    <property type="entry name" value="S21p"/>
    <property type="match status" value="1"/>
</dbReference>
<dbReference type="EMBL" id="CP016268">
    <property type="protein sequence ID" value="ANO53274.1"/>
    <property type="molecule type" value="Genomic_DNA"/>
</dbReference>
<dbReference type="InterPro" id="IPR018278">
    <property type="entry name" value="Ribosomal_bS21_CS"/>
</dbReference>
<dbReference type="Gene3D" id="1.20.5.1150">
    <property type="entry name" value="Ribosomal protein S8"/>
    <property type="match status" value="1"/>
</dbReference>
<evidence type="ECO:0000256" key="3">
    <source>
        <dbReference type="ARBA" id="ARBA00023274"/>
    </source>
</evidence>
<evidence type="ECO:0000313" key="8">
    <source>
        <dbReference type="Proteomes" id="UP000092695"/>
    </source>
</evidence>
<keyword evidence="3 5" id="KW-0687">Ribonucleoprotein</keyword>
<protein>
    <recommendedName>
        <fullName evidence="4 5">Small ribosomal subunit protein bS21</fullName>
    </recommendedName>
</protein>
<dbReference type="KEGG" id="woc:BA177_14535"/>
<sequence length="71" mass="8692">MPSVRIKENEYFDAALRRFKRACEKAGVLTELRRREFYEKPTQERKRKKAAAVKRHLKRISREAARRKRLY</sequence>
<dbReference type="PRINTS" id="PR00976">
    <property type="entry name" value="RIBOSOMALS21"/>
</dbReference>
<evidence type="ECO:0000256" key="5">
    <source>
        <dbReference type="HAMAP-Rule" id="MF_00358"/>
    </source>
</evidence>
<dbReference type="PANTHER" id="PTHR21109:SF22">
    <property type="entry name" value="SMALL RIBOSOMAL SUBUNIT PROTEIN BS21"/>
    <property type="match status" value="1"/>
</dbReference>
<accession>A0A193LLK8</accession>
<name>A0A193LLK8_9GAMM</name>
<dbReference type="InterPro" id="IPR001911">
    <property type="entry name" value="Ribosomal_bS21"/>
</dbReference>
<organism evidence="7 8">
    <name type="scientific">Woeseia oceani</name>
    <dbReference type="NCBI Taxonomy" id="1548547"/>
    <lineage>
        <taxon>Bacteria</taxon>
        <taxon>Pseudomonadati</taxon>
        <taxon>Pseudomonadota</taxon>
        <taxon>Gammaproteobacteria</taxon>
        <taxon>Woeseiales</taxon>
        <taxon>Woeseiaceae</taxon>
        <taxon>Woeseia</taxon>
    </lineage>
</organism>
<dbReference type="RefSeq" id="WP_068619441.1">
    <property type="nucleotide sequence ID" value="NZ_CP016268.1"/>
</dbReference>
<comment type="similarity">
    <text evidence="1 5 6">Belongs to the bacterial ribosomal protein bS21 family.</text>
</comment>
<keyword evidence="8" id="KW-1185">Reference proteome</keyword>
<evidence type="ECO:0000256" key="6">
    <source>
        <dbReference type="RuleBase" id="RU000667"/>
    </source>
</evidence>
<dbReference type="AlphaFoldDB" id="A0A193LLK8"/>
<dbReference type="Proteomes" id="UP000092695">
    <property type="component" value="Chromosome"/>
</dbReference>